<feature type="domain" description="Protein kinase" evidence="11">
    <location>
        <begin position="30"/>
        <end position="241"/>
    </location>
</feature>
<comment type="subcellular location">
    <subcellularLocation>
        <location evidence="1 10">Cell membrane</location>
        <topology evidence="1 10">Multi-pass membrane protein</topology>
    </subcellularLocation>
</comment>
<dbReference type="Pfam" id="PF00069">
    <property type="entry name" value="Pkinase"/>
    <property type="match status" value="2"/>
</dbReference>
<evidence type="ECO:0000313" key="12">
    <source>
        <dbReference type="EMBL" id="KAF0457502.1"/>
    </source>
</evidence>
<evidence type="ECO:0000256" key="2">
    <source>
        <dbReference type="ARBA" id="ARBA00012543"/>
    </source>
</evidence>
<evidence type="ECO:0000256" key="10">
    <source>
        <dbReference type="RuleBase" id="RU366040"/>
    </source>
</evidence>
<comment type="similarity">
    <text evidence="10">Belongs to the chitin synthase family.</text>
</comment>
<dbReference type="GO" id="GO:0006031">
    <property type="term" value="P:chitin biosynthetic process"/>
    <property type="evidence" value="ECO:0007669"/>
    <property type="project" value="UniProtKB-UniRule"/>
</dbReference>
<feature type="transmembrane region" description="Helical" evidence="10">
    <location>
        <begin position="595"/>
        <end position="614"/>
    </location>
</feature>
<dbReference type="InterPro" id="IPR011009">
    <property type="entry name" value="Kinase-like_dom_sf"/>
</dbReference>
<gene>
    <name evidence="12" type="ORF">F8M41_001180</name>
</gene>
<comment type="catalytic activity">
    <reaction evidence="10">
        <text>[(1-&gt;4)-N-acetyl-beta-D-glucosaminyl](n) + UDP-N-acetyl-alpha-D-glucosamine = [(1-&gt;4)-N-acetyl-beta-D-glucosaminyl](n+1) + UDP + H(+)</text>
        <dbReference type="Rhea" id="RHEA:16637"/>
        <dbReference type="Rhea" id="RHEA-COMP:9593"/>
        <dbReference type="Rhea" id="RHEA-COMP:9595"/>
        <dbReference type="ChEBI" id="CHEBI:15378"/>
        <dbReference type="ChEBI" id="CHEBI:17029"/>
        <dbReference type="ChEBI" id="CHEBI:57705"/>
        <dbReference type="ChEBI" id="CHEBI:58223"/>
        <dbReference type="EC" id="2.4.1.16"/>
    </reaction>
</comment>
<evidence type="ECO:0000256" key="5">
    <source>
        <dbReference type="ARBA" id="ARBA00022679"/>
    </source>
</evidence>
<evidence type="ECO:0000256" key="4">
    <source>
        <dbReference type="ARBA" id="ARBA00022676"/>
    </source>
</evidence>
<comment type="function">
    <text evidence="10">Polymerizes chitin, a structural polymer of the cell wall and septum, by transferring the sugar moiety of UDP-GlcNAc to the non-reducing end of the growing chitin polymer.</text>
</comment>
<comment type="caution">
    <text evidence="10">Lacks conserved residue(s) required for the propagation of feature annotation.</text>
</comment>
<feature type="transmembrane region" description="Helical" evidence="10">
    <location>
        <begin position="626"/>
        <end position="647"/>
    </location>
</feature>
<dbReference type="InterPro" id="IPR017441">
    <property type="entry name" value="Protein_kinase_ATP_BS"/>
</dbReference>
<keyword evidence="7 10" id="KW-0472">Membrane</keyword>
<dbReference type="AlphaFoldDB" id="A0A8H3XHV5"/>
<organism evidence="12 13">
    <name type="scientific">Gigaspora margarita</name>
    <dbReference type="NCBI Taxonomy" id="4874"/>
    <lineage>
        <taxon>Eukaryota</taxon>
        <taxon>Fungi</taxon>
        <taxon>Fungi incertae sedis</taxon>
        <taxon>Mucoromycota</taxon>
        <taxon>Glomeromycotina</taxon>
        <taxon>Glomeromycetes</taxon>
        <taxon>Diversisporales</taxon>
        <taxon>Gigasporaceae</taxon>
        <taxon>Gigaspora</taxon>
    </lineage>
</organism>
<evidence type="ECO:0000256" key="9">
    <source>
        <dbReference type="PROSITE-ProRule" id="PRU10141"/>
    </source>
</evidence>
<dbReference type="InterPro" id="IPR004835">
    <property type="entry name" value="Chitin_synth"/>
</dbReference>
<feature type="binding site" evidence="9">
    <location>
        <position position="57"/>
    </location>
    <ligand>
        <name>ATP</name>
        <dbReference type="ChEBI" id="CHEBI:30616"/>
    </ligand>
</feature>
<keyword evidence="10" id="KW-1133">Transmembrane helix</keyword>
<keyword evidence="13" id="KW-1185">Reference proteome</keyword>
<dbReference type="PROSITE" id="PS00107">
    <property type="entry name" value="PROTEIN_KINASE_ATP"/>
    <property type="match status" value="1"/>
</dbReference>
<feature type="transmembrane region" description="Helical" evidence="10">
    <location>
        <begin position="659"/>
        <end position="678"/>
    </location>
</feature>
<sequence length="775" mass="91375">MSKKILTEYSEKLKSYLVKYDITNFDYSQFCNVKIIGSGAYATVYSATFQEKEYALKSLKNNLSLDEREFNQLQRELRLLYMTNHPNVVEFYGISQSIDISHGLMHLHENKIIHRDLHAKNILINDGRALITDFGISKQLNDTTTNSETRGIPAYIEPQYFFQPEPVIEFITNNINQIITLPELYPNEDDYAYLDEYRCIECERTINRKSESDAKHIFNVTLTTDHHGFILSDLSLKERSFRINKLPPKSPYGLTSIATEQHKMTRLIELEDEILLSSTLHGIMENITYLHSRTESSTWGEDGWKKIIICIMSDRNKINKRTLSYLKSLGVYQDGIARSKVNNKTVRAHIYEIYEYTTQISIKCSKDFVDKKTMVSTQILFCLKEKNNGKTGSHQWFFNAFCPILNPRICVLIKVGVKPADKSIYYLWKAFTNDQVAGTCGKLYVMNNRGWTKLLNPIFGALAFEHNISNIMNKPFESTFGYISSLSKDFSAYRYSALQDVSNDTENPSNNNILAKNDYLAKNNVLCFDLISKRNFSWIFHYENSSQAEVDVPENLYEIIQQYVCRINEYFYTSSYAITHFYCIWRSRHSIFRHFLFNFFHFAFLILNIMHPEINFYYEDFYMNRIIGIILFYTFVAITGMHIIFAFADKLQIIKWRDFIPLIVSIILTIYLLFNLLWHPFNGDGYFYKYLINDSTDLFHYPNGTYYNPYAFRYYYNSTDNNTHTFKFVDIMSCTYGSHDYYYYYYNGTCDQRQYYYYKNNTLKTVISHYYNMTG</sequence>
<dbReference type="Pfam" id="PF01644">
    <property type="entry name" value="Chitin_synth_1"/>
    <property type="match status" value="1"/>
</dbReference>
<evidence type="ECO:0000256" key="7">
    <source>
        <dbReference type="ARBA" id="ARBA00023136"/>
    </source>
</evidence>
<dbReference type="EC" id="2.4.1.16" evidence="2 10"/>
<evidence type="ECO:0000256" key="6">
    <source>
        <dbReference type="ARBA" id="ARBA00022692"/>
    </source>
</evidence>
<dbReference type="EMBL" id="WTPW01001093">
    <property type="protein sequence ID" value="KAF0457502.1"/>
    <property type="molecule type" value="Genomic_DNA"/>
</dbReference>
<dbReference type="Proteomes" id="UP000439903">
    <property type="component" value="Unassembled WGS sequence"/>
</dbReference>
<keyword evidence="9" id="KW-0547">Nucleotide-binding</keyword>
<evidence type="ECO:0000256" key="1">
    <source>
        <dbReference type="ARBA" id="ARBA00004651"/>
    </source>
</evidence>
<comment type="caution">
    <text evidence="12">The sequence shown here is derived from an EMBL/GenBank/DDBJ whole genome shotgun (WGS) entry which is preliminary data.</text>
</comment>
<dbReference type="GO" id="GO:0005524">
    <property type="term" value="F:ATP binding"/>
    <property type="evidence" value="ECO:0007669"/>
    <property type="project" value="UniProtKB-UniRule"/>
</dbReference>
<reference evidence="12 13" key="1">
    <citation type="journal article" date="2019" name="Environ. Microbiol.">
        <title>At the nexus of three kingdoms: the genome of the mycorrhizal fungus Gigaspora margarita provides insights into plant, endobacterial and fungal interactions.</title>
        <authorList>
            <person name="Venice F."/>
            <person name="Ghignone S."/>
            <person name="Salvioli di Fossalunga A."/>
            <person name="Amselem J."/>
            <person name="Novero M."/>
            <person name="Xianan X."/>
            <person name="Sedzielewska Toro K."/>
            <person name="Morin E."/>
            <person name="Lipzen A."/>
            <person name="Grigoriev I.V."/>
            <person name="Henrissat B."/>
            <person name="Martin F.M."/>
            <person name="Bonfante P."/>
        </authorList>
    </citation>
    <scope>NUCLEOTIDE SEQUENCE [LARGE SCALE GENOMIC DNA]</scope>
    <source>
        <strain evidence="12 13">BEG34</strain>
    </source>
</reference>
<evidence type="ECO:0000256" key="3">
    <source>
        <dbReference type="ARBA" id="ARBA00022475"/>
    </source>
</evidence>
<keyword evidence="3 10" id="KW-1003">Cell membrane</keyword>
<proteinExistence type="inferred from homology"/>
<dbReference type="GO" id="GO:0005886">
    <property type="term" value="C:plasma membrane"/>
    <property type="evidence" value="ECO:0007669"/>
    <property type="project" value="UniProtKB-SubCell"/>
</dbReference>
<name>A0A8H3XHV5_GIGMA</name>
<dbReference type="GO" id="GO:0004672">
    <property type="term" value="F:protein kinase activity"/>
    <property type="evidence" value="ECO:0007669"/>
    <property type="project" value="InterPro"/>
</dbReference>
<dbReference type="GO" id="GO:0004100">
    <property type="term" value="F:chitin synthase activity"/>
    <property type="evidence" value="ECO:0007669"/>
    <property type="project" value="UniProtKB-UniRule"/>
</dbReference>
<dbReference type="GO" id="GO:0030428">
    <property type="term" value="C:cell septum"/>
    <property type="evidence" value="ECO:0007669"/>
    <property type="project" value="TreeGrafter"/>
</dbReference>
<keyword evidence="5 10" id="KW-0808">Transferase</keyword>
<keyword evidence="8 10" id="KW-0961">Cell wall biogenesis/degradation</keyword>
<dbReference type="PANTHER" id="PTHR22914">
    <property type="entry name" value="CHITIN SYNTHASE"/>
    <property type="match status" value="1"/>
</dbReference>
<dbReference type="OrthoDB" id="26569at2759"/>
<evidence type="ECO:0000256" key="8">
    <source>
        <dbReference type="ARBA" id="ARBA00023316"/>
    </source>
</evidence>
<dbReference type="Gene3D" id="3.30.200.20">
    <property type="entry name" value="Phosphorylase Kinase, domain 1"/>
    <property type="match status" value="1"/>
</dbReference>
<dbReference type="Gene3D" id="1.10.510.10">
    <property type="entry name" value="Transferase(Phosphotransferase) domain 1"/>
    <property type="match status" value="1"/>
</dbReference>
<dbReference type="InterPro" id="IPR000719">
    <property type="entry name" value="Prot_kinase_dom"/>
</dbReference>
<keyword evidence="4 10" id="KW-0328">Glycosyltransferase</keyword>
<accession>A0A8H3XHV5</accession>
<keyword evidence="6 10" id="KW-0812">Transmembrane</keyword>
<keyword evidence="9" id="KW-0067">ATP-binding</keyword>
<evidence type="ECO:0000259" key="11">
    <source>
        <dbReference type="PROSITE" id="PS50011"/>
    </source>
</evidence>
<dbReference type="GO" id="GO:0071555">
    <property type="term" value="P:cell wall organization"/>
    <property type="evidence" value="ECO:0007669"/>
    <property type="project" value="UniProtKB-KW"/>
</dbReference>
<protein>
    <recommendedName>
        <fullName evidence="2 10">Chitin synthase</fullName>
        <ecNumber evidence="2 10">2.4.1.16</ecNumber>
    </recommendedName>
</protein>
<dbReference type="PROSITE" id="PS50011">
    <property type="entry name" value="PROTEIN_KINASE_DOM"/>
    <property type="match status" value="1"/>
</dbReference>
<evidence type="ECO:0000313" key="13">
    <source>
        <dbReference type="Proteomes" id="UP000439903"/>
    </source>
</evidence>
<dbReference type="SUPFAM" id="SSF56112">
    <property type="entry name" value="Protein kinase-like (PK-like)"/>
    <property type="match status" value="1"/>
</dbReference>
<dbReference type="PANTHER" id="PTHR22914:SF9">
    <property type="entry name" value="CHITIN SYNTHASE 1"/>
    <property type="match status" value="1"/>
</dbReference>